<dbReference type="PANTHER" id="PTHR39217">
    <property type="match status" value="1"/>
</dbReference>
<name>A0A7Y0FS52_9FLAO</name>
<reference evidence="2 3" key="1">
    <citation type="submission" date="2020-04" db="EMBL/GenBank/DDBJ databases">
        <title>Chryseobacterium sp. RP-3-3 sp. nov., isolated from Jeju soil.</title>
        <authorList>
            <person name="Dahal R.H."/>
        </authorList>
    </citation>
    <scope>NUCLEOTIDE SEQUENCE [LARGE SCALE GENOMIC DNA]</scope>
    <source>
        <strain evidence="2 3">RP-3-3</strain>
    </source>
</reference>
<evidence type="ECO:0000259" key="1">
    <source>
        <dbReference type="Pfam" id="PF02955"/>
    </source>
</evidence>
<dbReference type="Gene3D" id="3.30.1490.20">
    <property type="entry name" value="ATP-grasp fold, A domain"/>
    <property type="match status" value="1"/>
</dbReference>
<dbReference type="Gene3D" id="3.30.470.20">
    <property type="entry name" value="ATP-grasp fold, B domain"/>
    <property type="match status" value="1"/>
</dbReference>
<dbReference type="Pfam" id="PF02955">
    <property type="entry name" value="GSH-S_ATP"/>
    <property type="match status" value="1"/>
</dbReference>
<protein>
    <recommendedName>
        <fullName evidence="1">Prokaryotic glutathione synthetase ATP-binding domain-containing protein</fullName>
    </recommendedName>
</protein>
<dbReference type="EMBL" id="JABBGI010000011">
    <property type="protein sequence ID" value="NML70094.1"/>
    <property type="molecule type" value="Genomic_DNA"/>
</dbReference>
<dbReference type="RefSeq" id="WP_169234637.1">
    <property type="nucleotide sequence ID" value="NZ_JABBGI010000011.1"/>
</dbReference>
<dbReference type="InterPro" id="IPR004218">
    <property type="entry name" value="GSHS_ATP-bd"/>
</dbReference>
<gene>
    <name evidence="2" type="ORF">HHL23_09825</name>
</gene>
<dbReference type="GO" id="GO:0004363">
    <property type="term" value="F:glutathione synthase activity"/>
    <property type="evidence" value="ECO:0007669"/>
    <property type="project" value="InterPro"/>
</dbReference>
<proteinExistence type="predicted"/>
<dbReference type="InterPro" id="IPR013815">
    <property type="entry name" value="ATP_grasp_subdomain_1"/>
</dbReference>
<evidence type="ECO:0000313" key="3">
    <source>
        <dbReference type="Proteomes" id="UP000544054"/>
    </source>
</evidence>
<evidence type="ECO:0000313" key="2">
    <source>
        <dbReference type="EMBL" id="NML70094.1"/>
    </source>
</evidence>
<sequence>MKIAIVGYKKQDKFAQGVTNDEDADLLNFLTDKGLNVVPAIWNDDHIDWNSFNVAIIKSPWDYHNHLPEFLNWLNKLEKLNIKVLNPVEIIQWNSNKKYLKDIAQNGLPVIASEYLDKGSAFDDRFFDLFGTDQLVVKPCVSAGAQNTLTLNKNNLKERTEEIGELLKAEDYIVQPFVEEIKNGEWSFLFFNGQYSHCSLKTPKKDDFRVQHYHGGTISYPTPNPLHIEQAGQYLKSLPQSTLYARVDGVLINNSFELMELELIEPYLFLNNDKNLLENYYQALMVLIS</sequence>
<dbReference type="Gene3D" id="3.40.50.20">
    <property type="match status" value="1"/>
</dbReference>
<dbReference type="SUPFAM" id="SSF56059">
    <property type="entry name" value="Glutathione synthetase ATP-binding domain-like"/>
    <property type="match status" value="1"/>
</dbReference>
<dbReference type="PANTHER" id="PTHR39217:SF1">
    <property type="entry name" value="GLUTATHIONE SYNTHETASE"/>
    <property type="match status" value="1"/>
</dbReference>
<dbReference type="AlphaFoldDB" id="A0A7Y0FS52"/>
<comment type="caution">
    <text evidence="2">The sequence shown here is derived from an EMBL/GenBank/DDBJ whole genome shotgun (WGS) entry which is preliminary data.</text>
</comment>
<dbReference type="GO" id="GO:0005524">
    <property type="term" value="F:ATP binding"/>
    <property type="evidence" value="ECO:0007669"/>
    <property type="project" value="InterPro"/>
</dbReference>
<accession>A0A7Y0FS52</accession>
<feature type="domain" description="Prokaryotic glutathione synthetase ATP-binding" evidence="1">
    <location>
        <begin position="133"/>
        <end position="218"/>
    </location>
</feature>
<keyword evidence="3" id="KW-1185">Reference proteome</keyword>
<dbReference type="InterPro" id="IPR053191">
    <property type="entry name" value="DcsG_Biosynth_Enzyme"/>
</dbReference>
<organism evidence="2 3">
    <name type="scientific">Chryseobacterium antibioticum</name>
    <dbReference type="NCBI Taxonomy" id="2728847"/>
    <lineage>
        <taxon>Bacteria</taxon>
        <taxon>Pseudomonadati</taxon>
        <taxon>Bacteroidota</taxon>
        <taxon>Flavobacteriia</taxon>
        <taxon>Flavobacteriales</taxon>
        <taxon>Weeksellaceae</taxon>
        <taxon>Chryseobacterium group</taxon>
        <taxon>Chryseobacterium</taxon>
    </lineage>
</organism>
<dbReference type="Proteomes" id="UP000544054">
    <property type="component" value="Unassembled WGS sequence"/>
</dbReference>